<name>A0A0H2RWF7_9AGAM</name>
<feature type="compositionally biased region" description="Pro residues" evidence="2">
    <location>
        <begin position="287"/>
        <end position="296"/>
    </location>
</feature>
<reference evidence="3 4" key="1">
    <citation type="submission" date="2015-04" db="EMBL/GenBank/DDBJ databases">
        <title>Complete genome sequence of Schizopora paradoxa KUC8140, a cosmopolitan wood degrader in East Asia.</title>
        <authorList>
            <consortium name="DOE Joint Genome Institute"/>
            <person name="Min B."/>
            <person name="Park H."/>
            <person name="Jang Y."/>
            <person name="Kim J.-J."/>
            <person name="Kim K.H."/>
            <person name="Pangilinan J."/>
            <person name="Lipzen A."/>
            <person name="Riley R."/>
            <person name="Grigoriev I.V."/>
            <person name="Spatafora J.W."/>
            <person name="Choi I.-G."/>
        </authorList>
    </citation>
    <scope>NUCLEOTIDE SEQUENCE [LARGE SCALE GENOMIC DNA]</scope>
    <source>
        <strain evidence="3 4">KUC8140</strain>
    </source>
</reference>
<evidence type="ECO:0000256" key="1">
    <source>
        <dbReference type="SAM" id="Coils"/>
    </source>
</evidence>
<feature type="coiled-coil region" evidence="1">
    <location>
        <begin position="94"/>
        <end position="154"/>
    </location>
</feature>
<dbReference type="InParanoid" id="A0A0H2RWF7"/>
<evidence type="ECO:0000313" key="3">
    <source>
        <dbReference type="EMBL" id="KLO09146.1"/>
    </source>
</evidence>
<feature type="compositionally biased region" description="Low complexity" evidence="2">
    <location>
        <begin position="297"/>
        <end position="312"/>
    </location>
</feature>
<dbReference type="AlphaFoldDB" id="A0A0H2RWF7"/>
<sequence>MAQPPLPPPPPNMHHIYPSPYYPYPMPIWLPREAPPYPPQNAQDIPEAFRPATFVHCEGQGNDWDEHRRAKRPRVVRMTDEEAKLEQARLVEIRKQKEADAAILNEERRRIIEEAARHKHEVELKEFEEKRRMMEEARRKHEIELKEFQEKQTEYLMYSKLGRILGLIKAEGLTLDRFLIELITSRDNLQSAWVSKTLNSHGTEIAEALVDRKPKVLEPWMKSKVADMYGSDKKKLVKKLRVDQKKALKAAFVHLQQWQVMDDMHKHAPAIWEVLERLRTLEEPEPEPPAPAPAPAPASTSEPSTSTSEATPNEGAPEELTTNSNEPSNDNDNTSTW</sequence>
<protein>
    <submittedName>
        <fullName evidence="3">Uncharacterized protein</fullName>
    </submittedName>
</protein>
<dbReference type="Proteomes" id="UP000053477">
    <property type="component" value="Unassembled WGS sequence"/>
</dbReference>
<evidence type="ECO:0000313" key="4">
    <source>
        <dbReference type="Proteomes" id="UP000053477"/>
    </source>
</evidence>
<gene>
    <name evidence="3" type="ORF">SCHPADRAFT_931343</name>
</gene>
<feature type="compositionally biased region" description="Polar residues" evidence="2">
    <location>
        <begin position="320"/>
        <end position="337"/>
    </location>
</feature>
<accession>A0A0H2RWF7</accession>
<organism evidence="3 4">
    <name type="scientific">Schizopora paradoxa</name>
    <dbReference type="NCBI Taxonomy" id="27342"/>
    <lineage>
        <taxon>Eukaryota</taxon>
        <taxon>Fungi</taxon>
        <taxon>Dikarya</taxon>
        <taxon>Basidiomycota</taxon>
        <taxon>Agaricomycotina</taxon>
        <taxon>Agaricomycetes</taxon>
        <taxon>Hymenochaetales</taxon>
        <taxon>Schizoporaceae</taxon>
        <taxon>Schizopora</taxon>
    </lineage>
</organism>
<evidence type="ECO:0000256" key="2">
    <source>
        <dbReference type="SAM" id="MobiDB-lite"/>
    </source>
</evidence>
<keyword evidence="1" id="KW-0175">Coiled coil</keyword>
<dbReference type="EMBL" id="KQ086065">
    <property type="protein sequence ID" value="KLO09146.1"/>
    <property type="molecule type" value="Genomic_DNA"/>
</dbReference>
<proteinExistence type="predicted"/>
<keyword evidence="4" id="KW-1185">Reference proteome</keyword>
<feature type="region of interest" description="Disordered" evidence="2">
    <location>
        <begin position="282"/>
        <end position="337"/>
    </location>
</feature>